<dbReference type="AlphaFoldDB" id="A0A0F9C7A0"/>
<organism evidence="1">
    <name type="scientific">marine sediment metagenome</name>
    <dbReference type="NCBI Taxonomy" id="412755"/>
    <lineage>
        <taxon>unclassified sequences</taxon>
        <taxon>metagenomes</taxon>
        <taxon>ecological metagenomes</taxon>
    </lineage>
</organism>
<accession>A0A0F9C7A0</accession>
<name>A0A0F9C7A0_9ZZZZ</name>
<feature type="non-terminal residue" evidence="1">
    <location>
        <position position="65"/>
    </location>
</feature>
<proteinExistence type="predicted"/>
<protein>
    <submittedName>
        <fullName evidence="1">Uncharacterized protein</fullName>
    </submittedName>
</protein>
<reference evidence="1" key="1">
    <citation type="journal article" date="2015" name="Nature">
        <title>Complex archaea that bridge the gap between prokaryotes and eukaryotes.</title>
        <authorList>
            <person name="Spang A."/>
            <person name="Saw J.H."/>
            <person name="Jorgensen S.L."/>
            <person name="Zaremba-Niedzwiedzka K."/>
            <person name="Martijn J."/>
            <person name="Lind A.E."/>
            <person name="van Eijk R."/>
            <person name="Schleper C."/>
            <person name="Guy L."/>
            <person name="Ettema T.J."/>
        </authorList>
    </citation>
    <scope>NUCLEOTIDE SEQUENCE</scope>
</reference>
<dbReference type="EMBL" id="LAZR01034475">
    <property type="protein sequence ID" value="KKL45208.1"/>
    <property type="molecule type" value="Genomic_DNA"/>
</dbReference>
<evidence type="ECO:0000313" key="1">
    <source>
        <dbReference type="EMBL" id="KKL45208.1"/>
    </source>
</evidence>
<sequence length="65" mass="6943">MRYLRSVLAVGVLGLVLTAPQAEAESSKLVSMPAFGSVMDFEISPDGVYAVYRGDQDSAGVDELY</sequence>
<gene>
    <name evidence="1" type="ORF">LCGC14_2357990</name>
</gene>
<comment type="caution">
    <text evidence="1">The sequence shown here is derived from an EMBL/GenBank/DDBJ whole genome shotgun (WGS) entry which is preliminary data.</text>
</comment>